<proteinExistence type="predicted"/>
<sequence>MKSASNLLKKNSGLRIGVCFGYNYLASATNNGPKLPASRVKAQNTL</sequence>
<dbReference type="EMBL" id="GBXM01069063">
    <property type="protein sequence ID" value="JAH39514.1"/>
    <property type="molecule type" value="Transcribed_RNA"/>
</dbReference>
<name>A0A0E9SDR0_ANGAN</name>
<reference evidence="1" key="1">
    <citation type="submission" date="2014-11" db="EMBL/GenBank/DDBJ databases">
        <authorList>
            <person name="Amaro Gonzalez C."/>
        </authorList>
    </citation>
    <scope>NUCLEOTIDE SEQUENCE</scope>
</reference>
<protein>
    <submittedName>
        <fullName evidence="1">Uncharacterized protein</fullName>
    </submittedName>
</protein>
<evidence type="ECO:0000313" key="1">
    <source>
        <dbReference type="EMBL" id="JAH39514.1"/>
    </source>
</evidence>
<accession>A0A0E9SDR0</accession>
<organism evidence="1">
    <name type="scientific">Anguilla anguilla</name>
    <name type="common">European freshwater eel</name>
    <name type="synonym">Muraena anguilla</name>
    <dbReference type="NCBI Taxonomy" id="7936"/>
    <lineage>
        <taxon>Eukaryota</taxon>
        <taxon>Metazoa</taxon>
        <taxon>Chordata</taxon>
        <taxon>Craniata</taxon>
        <taxon>Vertebrata</taxon>
        <taxon>Euteleostomi</taxon>
        <taxon>Actinopterygii</taxon>
        <taxon>Neopterygii</taxon>
        <taxon>Teleostei</taxon>
        <taxon>Anguilliformes</taxon>
        <taxon>Anguillidae</taxon>
        <taxon>Anguilla</taxon>
    </lineage>
</organism>
<reference evidence="1" key="2">
    <citation type="journal article" date="2015" name="Fish Shellfish Immunol.">
        <title>Early steps in the European eel (Anguilla anguilla)-Vibrio vulnificus interaction in the gills: Role of the RtxA13 toxin.</title>
        <authorList>
            <person name="Callol A."/>
            <person name="Pajuelo D."/>
            <person name="Ebbesson L."/>
            <person name="Teles M."/>
            <person name="MacKenzie S."/>
            <person name="Amaro C."/>
        </authorList>
    </citation>
    <scope>NUCLEOTIDE SEQUENCE</scope>
</reference>
<dbReference type="AlphaFoldDB" id="A0A0E9SDR0"/>